<feature type="signal peptide" evidence="2">
    <location>
        <begin position="1"/>
        <end position="21"/>
    </location>
</feature>
<keyword evidence="2" id="KW-0732">Signal</keyword>
<evidence type="ECO:0000313" key="3">
    <source>
        <dbReference type="EMBL" id="ESP92463.1"/>
    </source>
</evidence>
<dbReference type="Pfam" id="PF05787">
    <property type="entry name" value="PhoX"/>
    <property type="match status" value="1"/>
</dbReference>
<name>V4HRS2_PSEL2</name>
<feature type="compositionally biased region" description="Low complexity" evidence="1">
    <location>
        <begin position="69"/>
        <end position="83"/>
    </location>
</feature>
<comment type="caution">
    <text evidence="3">The sequence shown here is derived from an EMBL/GenBank/DDBJ whole genome shotgun (WGS) entry which is preliminary data.</text>
</comment>
<dbReference type="InterPro" id="IPR008160">
    <property type="entry name" value="Collagen"/>
</dbReference>
<dbReference type="PROSITE" id="PS51257">
    <property type="entry name" value="PROKAR_LIPOPROTEIN"/>
    <property type="match status" value="1"/>
</dbReference>
<feature type="chain" id="PRO_5004718702" evidence="2">
    <location>
        <begin position="22"/>
        <end position="673"/>
    </location>
</feature>
<dbReference type="PANTHER" id="PTHR35399:SF2">
    <property type="entry name" value="DUF839 DOMAIN-CONTAINING PROTEIN"/>
    <property type="match status" value="1"/>
</dbReference>
<accession>V4HRS2</accession>
<feature type="compositionally biased region" description="Low complexity" evidence="1">
    <location>
        <begin position="26"/>
        <end position="47"/>
    </location>
</feature>
<feature type="region of interest" description="Disordered" evidence="1">
    <location>
        <begin position="26"/>
        <end position="100"/>
    </location>
</feature>
<reference evidence="3 4" key="1">
    <citation type="submission" date="2013-07" db="EMBL/GenBank/DDBJ databases">
        <title>Draft genome sequence of Pseudoalteromonas luteoviolacea 2ta16.</title>
        <authorList>
            <person name="Allen E.E."/>
            <person name="Azam F."/>
            <person name="Podell S."/>
        </authorList>
    </citation>
    <scope>NUCLEOTIDE SEQUENCE [LARGE SCALE GENOMIC DNA]</scope>
    <source>
        <strain evidence="3 4">2ta16</strain>
    </source>
</reference>
<evidence type="ECO:0000256" key="1">
    <source>
        <dbReference type="SAM" id="MobiDB-lite"/>
    </source>
</evidence>
<dbReference type="Pfam" id="PF01391">
    <property type="entry name" value="Collagen"/>
    <property type="match status" value="1"/>
</dbReference>
<organism evidence="3 4">
    <name type="scientific">Pseudoalteromonas luteoviolacea (strain 2ta16)</name>
    <dbReference type="NCBI Taxonomy" id="1353533"/>
    <lineage>
        <taxon>Bacteria</taxon>
        <taxon>Pseudomonadati</taxon>
        <taxon>Pseudomonadota</taxon>
        <taxon>Gammaproteobacteria</taxon>
        <taxon>Alteromonadales</taxon>
        <taxon>Pseudoalteromonadaceae</taxon>
        <taxon>Pseudoalteromonas</taxon>
    </lineage>
</organism>
<dbReference type="AlphaFoldDB" id="V4HRS2"/>
<dbReference type="InterPro" id="IPR008557">
    <property type="entry name" value="PhoX"/>
</dbReference>
<sequence>MKRIAYSLIASAVTVALTACSGDDGAPGVQGQQGVQGEQGAAGPAGENGSNGINGADGTNGKDGQNGINGENGVDGADGVNGVDGEKGTDGVDGIDGVNGTDGANGADGINGGTGLVRIATVPRGSEVTGIFLTEQGDLFFNAQHPSDENTAVDSFNNRPFNTGTVGVLTGVNFNKLPRNLVDAPLHATEFEEQTVVTAIGQYQILGQSGDTFNDLGTNSLAGGLGVIYGMTSGNEIIKNDMPDFNGFIYESENSGYLFTNWEDYPGGMSRLKMSKSENGQWSVEQAMMIDFDSVKGTAANCFGSVSPWGTPLTSEEWIVNSAVDTTTAPEWNAPVVSTRLTQFREFLAPESPNPYRYGYIAEVKSPMADKPVVEKHYTIGRYEHENAVVMPDRRTVYSSQDDTGGVLFKFVADTAEDLSSGTLYGAKLIQDKGLSDPAVTGFDIEWKEIATGTNAAILDWIVEYDGITPDSYVDGKTNYISMADVQAWADGNATYPTEAQGGSPVTAGKPMDDRVAFLESRQAARLKGATAEWRKLEGLAINHDRVLEAVSGQDMIAGEVVEKAYLYIGIADIDNTMIDGEGDIQLSARVKDCGGVYRAHIDNNYSLTRIEPVVMGSTYRSSLDASERCDASQLAQPDNVVVMRDGRILIGEDHSSSWKYNNTLWMYDPKSK</sequence>
<protein>
    <submittedName>
        <fullName evidence="3">Putative phosphatase</fullName>
    </submittedName>
</protein>
<dbReference type="PANTHER" id="PTHR35399">
    <property type="entry name" value="SLR8030 PROTEIN"/>
    <property type="match status" value="1"/>
</dbReference>
<evidence type="ECO:0000313" key="4">
    <source>
        <dbReference type="Proteomes" id="UP000017820"/>
    </source>
</evidence>
<dbReference type="Proteomes" id="UP000017820">
    <property type="component" value="Unassembled WGS sequence"/>
</dbReference>
<dbReference type="RefSeq" id="WP_023400094.1">
    <property type="nucleotide sequence ID" value="NZ_AUSV01000051.1"/>
</dbReference>
<evidence type="ECO:0000256" key="2">
    <source>
        <dbReference type="SAM" id="SignalP"/>
    </source>
</evidence>
<dbReference type="PATRIC" id="fig|1353533.3.peg.3223"/>
<gene>
    <name evidence="3" type="ORF">PL2TA16_04271</name>
</gene>
<dbReference type="EMBL" id="AUSV01000051">
    <property type="protein sequence ID" value="ESP92463.1"/>
    <property type="molecule type" value="Genomic_DNA"/>
</dbReference>
<proteinExistence type="predicted"/>